<evidence type="ECO:0000256" key="4">
    <source>
        <dbReference type="ARBA" id="ARBA00023163"/>
    </source>
</evidence>
<keyword evidence="2" id="KW-0805">Transcription regulation</keyword>
<keyword evidence="5" id="KW-0175">Coiled coil</keyword>
<evidence type="ECO:0000256" key="3">
    <source>
        <dbReference type="ARBA" id="ARBA00023125"/>
    </source>
</evidence>
<dbReference type="CDD" id="cd01106">
    <property type="entry name" value="HTH_TipAL-Mta"/>
    <property type="match status" value="1"/>
</dbReference>
<evidence type="ECO:0000256" key="1">
    <source>
        <dbReference type="ARBA" id="ARBA00022491"/>
    </source>
</evidence>
<comment type="caution">
    <text evidence="7">The sequence shown here is derived from an EMBL/GenBank/DDBJ whole genome shotgun (WGS) entry which is preliminary data.</text>
</comment>
<gene>
    <name evidence="7" type="ORF">JK634_15320</name>
</gene>
<dbReference type="EMBL" id="JAESWA010000023">
    <property type="protein sequence ID" value="MBL4933183.1"/>
    <property type="molecule type" value="Genomic_DNA"/>
</dbReference>
<dbReference type="PANTHER" id="PTHR30204:SF69">
    <property type="entry name" value="MERR-FAMILY TRANSCRIPTIONAL REGULATOR"/>
    <property type="match status" value="1"/>
</dbReference>
<name>A0A937FJ57_9CLOT</name>
<organism evidence="7 8">
    <name type="scientific">Clostridium paridis</name>
    <dbReference type="NCBI Taxonomy" id="2803863"/>
    <lineage>
        <taxon>Bacteria</taxon>
        <taxon>Bacillati</taxon>
        <taxon>Bacillota</taxon>
        <taxon>Clostridia</taxon>
        <taxon>Eubacteriales</taxon>
        <taxon>Clostridiaceae</taxon>
        <taxon>Clostridium</taxon>
    </lineage>
</organism>
<accession>A0A937FJ57</accession>
<evidence type="ECO:0000259" key="6">
    <source>
        <dbReference type="PROSITE" id="PS50937"/>
    </source>
</evidence>
<dbReference type="PANTHER" id="PTHR30204">
    <property type="entry name" value="REDOX-CYCLING DRUG-SENSING TRANSCRIPTIONAL ACTIVATOR SOXR"/>
    <property type="match status" value="1"/>
</dbReference>
<dbReference type="SMART" id="SM00422">
    <property type="entry name" value="HTH_MERR"/>
    <property type="match status" value="1"/>
</dbReference>
<evidence type="ECO:0000313" key="8">
    <source>
        <dbReference type="Proteomes" id="UP000623681"/>
    </source>
</evidence>
<dbReference type="SUPFAM" id="SSF46955">
    <property type="entry name" value="Putative DNA-binding domain"/>
    <property type="match status" value="1"/>
</dbReference>
<dbReference type="InterPro" id="IPR000551">
    <property type="entry name" value="MerR-type_HTH_dom"/>
</dbReference>
<dbReference type="GO" id="GO:0003677">
    <property type="term" value="F:DNA binding"/>
    <property type="evidence" value="ECO:0007669"/>
    <property type="project" value="UniProtKB-KW"/>
</dbReference>
<dbReference type="RefSeq" id="WP_202768556.1">
    <property type="nucleotide sequence ID" value="NZ_JAESWA010000023.1"/>
</dbReference>
<keyword evidence="8" id="KW-1185">Reference proteome</keyword>
<feature type="domain" description="HTH merR-type" evidence="6">
    <location>
        <begin position="4"/>
        <end position="73"/>
    </location>
</feature>
<dbReference type="PROSITE" id="PS50937">
    <property type="entry name" value="HTH_MERR_2"/>
    <property type="match status" value="1"/>
</dbReference>
<evidence type="ECO:0000313" key="7">
    <source>
        <dbReference type="EMBL" id="MBL4933183.1"/>
    </source>
</evidence>
<keyword evidence="3" id="KW-0238">DNA-binding</keyword>
<dbReference type="InterPro" id="IPR009061">
    <property type="entry name" value="DNA-bd_dom_put_sf"/>
</dbReference>
<reference evidence="7" key="1">
    <citation type="submission" date="2021-01" db="EMBL/GenBank/DDBJ databases">
        <title>Genome public.</title>
        <authorList>
            <person name="Liu C."/>
            <person name="Sun Q."/>
        </authorList>
    </citation>
    <scope>NUCLEOTIDE SEQUENCE</scope>
    <source>
        <strain evidence="7">YIM B02565</strain>
    </source>
</reference>
<dbReference type="AlphaFoldDB" id="A0A937FJ57"/>
<keyword evidence="4" id="KW-0804">Transcription</keyword>
<evidence type="ECO:0000256" key="2">
    <source>
        <dbReference type="ARBA" id="ARBA00023015"/>
    </source>
</evidence>
<proteinExistence type="predicted"/>
<keyword evidence="1" id="KW-0678">Repressor</keyword>
<dbReference type="Gene3D" id="1.10.1660.10">
    <property type="match status" value="1"/>
</dbReference>
<dbReference type="GO" id="GO:0003700">
    <property type="term" value="F:DNA-binding transcription factor activity"/>
    <property type="evidence" value="ECO:0007669"/>
    <property type="project" value="InterPro"/>
</dbReference>
<evidence type="ECO:0000256" key="5">
    <source>
        <dbReference type="SAM" id="Coils"/>
    </source>
</evidence>
<dbReference type="Proteomes" id="UP000623681">
    <property type="component" value="Unassembled WGS sequence"/>
</dbReference>
<dbReference type="Pfam" id="PF13411">
    <property type="entry name" value="MerR_1"/>
    <property type="match status" value="1"/>
</dbReference>
<feature type="coiled-coil region" evidence="5">
    <location>
        <begin position="70"/>
        <end position="111"/>
    </location>
</feature>
<dbReference type="PRINTS" id="PR00040">
    <property type="entry name" value="HTHMERR"/>
</dbReference>
<dbReference type="InterPro" id="IPR047057">
    <property type="entry name" value="MerR_fam"/>
</dbReference>
<protein>
    <submittedName>
        <fullName evidence="7">MerR family transcriptional regulator</fullName>
    </submittedName>
</protein>
<sequence length="270" mass="31757">MDNKILIGDFVKLTGSTLKTVLYYHKIGLLNEPKRSMSGYRLYGAEELERMRMIKHLKNLGLDLKQIKEILGHTENNRNLREVLKSLQKELQREKHNIDEQLSKIEILLSQENDELEEPAFASESFNSIVETLQPEQVEAYKESPILFKQQRNILGVMDDFKWGEDYKENLRKIAEYFKENPEDHKKALELGKRLAKLKEMAEDDPEIEKLAKEGAEFIKNKPFLKEMLYGKEGLDDKNENLLNEMTNKFLSPAQIKHKKLIQKYLNYKQ</sequence>